<keyword evidence="2" id="KW-1185">Reference proteome</keyword>
<dbReference type="VEuPathDB" id="FungiDB:PHYBLDRAFT_63508"/>
<sequence>MSTQLNEFHSLLEKVYHNMGATKDQNSNSNYSPISQALTTEEYIKYHLAMVLRLICSQTRAVLATMLLMVNENAFLSSNHLIADIVQSYTYQQAYVKSVLSTVIEEKAQRHVLYMLQRAKALPEKIAQLLWWLKLKKFLRERIEDLRLGTKICENLCRFYLLRKDLISKFDQVPTLNYYCYLYYFGSGKLYDWGQLRPYIISFRLILNYSSSQYSFTTSTKLDFLMPVQKDKNYKAIHLADKTKLESKFDETVIDLLDYDMLSDIESNEKKNRTRYTSRNRHPLRLANKGPDVIGNSVYLIILRNTELSKEKNARVAACIHTH</sequence>
<dbReference type="InParanoid" id="A0A162TNN8"/>
<gene>
    <name evidence="1" type="ORF">PHYBLDRAFT_63508</name>
</gene>
<dbReference type="EMBL" id="KV440994">
    <property type="protein sequence ID" value="OAD68583.1"/>
    <property type="molecule type" value="Genomic_DNA"/>
</dbReference>
<accession>A0A162TNN8</accession>
<evidence type="ECO:0000313" key="1">
    <source>
        <dbReference type="EMBL" id="OAD68583.1"/>
    </source>
</evidence>
<protein>
    <submittedName>
        <fullName evidence="1">Uncharacterized protein</fullName>
    </submittedName>
</protein>
<evidence type="ECO:0000313" key="2">
    <source>
        <dbReference type="Proteomes" id="UP000077315"/>
    </source>
</evidence>
<organism evidence="1 2">
    <name type="scientific">Phycomyces blakesleeanus (strain ATCC 8743b / DSM 1359 / FGSC 10004 / NBRC 33097 / NRRL 1555)</name>
    <dbReference type="NCBI Taxonomy" id="763407"/>
    <lineage>
        <taxon>Eukaryota</taxon>
        <taxon>Fungi</taxon>
        <taxon>Fungi incertae sedis</taxon>
        <taxon>Mucoromycota</taxon>
        <taxon>Mucoromycotina</taxon>
        <taxon>Mucoromycetes</taxon>
        <taxon>Mucorales</taxon>
        <taxon>Phycomycetaceae</taxon>
        <taxon>Phycomyces</taxon>
    </lineage>
</organism>
<dbReference type="Proteomes" id="UP000077315">
    <property type="component" value="Unassembled WGS sequence"/>
</dbReference>
<proteinExistence type="predicted"/>
<dbReference type="AlphaFoldDB" id="A0A162TNN8"/>
<reference evidence="2" key="1">
    <citation type="submission" date="2015-06" db="EMBL/GenBank/DDBJ databases">
        <title>Expansion of signal transduction pathways in fungi by whole-genome duplication.</title>
        <authorList>
            <consortium name="DOE Joint Genome Institute"/>
            <person name="Corrochano L.M."/>
            <person name="Kuo A."/>
            <person name="Marcet-Houben M."/>
            <person name="Polaino S."/>
            <person name="Salamov A."/>
            <person name="Villalobos J.M."/>
            <person name="Alvarez M.I."/>
            <person name="Avalos J."/>
            <person name="Benito E.P."/>
            <person name="Benoit I."/>
            <person name="Burger G."/>
            <person name="Camino L.P."/>
            <person name="Canovas D."/>
            <person name="Cerda-Olmedo E."/>
            <person name="Cheng J.-F."/>
            <person name="Dominguez A."/>
            <person name="Elias M."/>
            <person name="Eslava A.P."/>
            <person name="Glaser F."/>
            <person name="Grimwood J."/>
            <person name="Gutierrez G."/>
            <person name="Heitman J."/>
            <person name="Henrissat B."/>
            <person name="Iturriaga E.A."/>
            <person name="Lang B.F."/>
            <person name="Lavin J.L."/>
            <person name="Lee S."/>
            <person name="Li W."/>
            <person name="Lindquist E."/>
            <person name="Lopez-Garcia S."/>
            <person name="Luque E.M."/>
            <person name="Marcos A.T."/>
            <person name="Martin J."/>
            <person name="McCluskey K."/>
            <person name="Medina H.R."/>
            <person name="Miralles-Duran A."/>
            <person name="Miyazaki A."/>
            <person name="Munoz-Torres E."/>
            <person name="Oguiza J.A."/>
            <person name="Ohm R."/>
            <person name="Olmedo M."/>
            <person name="Orejas M."/>
            <person name="Ortiz-Castellanos L."/>
            <person name="Pisabarro A.G."/>
            <person name="Rodriguez-Romero J."/>
            <person name="Ruiz-Herrera J."/>
            <person name="Ruiz-Vazquez R."/>
            <person name="Sanz C."/>
            <person name="Schackwitz W."/>
            <person name="Schmutz J."/>
            <person name="Shahriari M."/>
            <person name="Shelest E."/>
            <person name="Silva-Franco F."/>
            <person name="Soanes D."/>
            <person name="Syed K."/>
            <person name="Tagua V.G."/>
            <person name="Talbot N.J."/>
            <person name="Thon M."/>
            <person name="De vries R.P."/>
            <person name="Wiebenga A."/>
            <person name="Yadav J.S."/>
            <person name="Braun E.L."/>
            <person name="Baker S."/>
            <person name="Garre V."/>
            <person name="Horwitz B."/>
            <person name="Torres-Martinez S."/>
            <person name="Idnurm A."/>
            <person name="Herrera-Estrella A."/>
            <person name="Gabaldon T."/>
            <person name="Grigoriev I.V."/>
        </authorList>
    </citation>
    <scope>NUCLEOTIDE SEQUENCE [LARGE SCALE GENOMIC DNA]</scope>
    <source>
        <strain evidence="2">NRRL 1555(-)</strain>
    </source>
</reference>
<dbReference type="GeneID" id="29002036"/>
<dbReference type="RefSeq" id="XP_018286623.1">
    <property type="nucleotide sequence ID" value="XM_018441130.1"/>
</dbReference>
<name>A0A162TNN8_PHYB8</name>